<evidence type="ECO:0000256" key="4">
    <source>
        <dbReference type="ARBA" id="ARBA00022989"/>
    </source>
</evidence>
<keyword evidence="4 8" id="KW-1133">Transmembrane helix</keyword>
<keyword evidence="6" id="KW-0143">Chaperone</keyword>
<proteinExistence type="inferred from homology"/>
<evidence type="ECO:0000259" key="9">
    <source>
        <dbReference type="Pfam" id="PF13145"/>
    </source>
</evidence>
<organism evidence="10 11">
    <name type="scientific">Marivivens niveibacter</name>
    <dbReference type="NCBI Taxonomy" id="1930667"/>
    <lineage>
        <taxon>Bacteria</taxon>
        <taxon>Pseudomonadati</taxon>
        <taxon>Pseudomonadota</taxon>
        <taxon>Alphaproteobacteria</taxon>
        <taxon>Rhodobacterales</taxon>
        <taxon>Paracoccaceae</taxon>
        <taxon>Marivivens group</taxon>
        <taxon>Marivivens</taxon>
    </lineage>
</organism>
<sequence length="612" mass="65747">MAQEKKTKLGVWVILGLIFVSLIGFGGTSLTSTSNTLATVGEKEITVNQYALEMQRGLDAISRQLGTPISFAQAQAAGLDQEILSELVNNRILQNEVANLGISAGDERLATIIRNDPNFQGLSGQFERDTYAEILRRWGTREADFENVVRDEIAATALQVGLVSGFDAPADYVDLLTNYVAERRDISWVRFDATAVEAALAEPTDAELAEYLEQNPAEFTTPETKTIVYAALTPDMLLPTIDVDETALREMYDARSADYNREERRLVERLGFSDEAAAQAALDAINAGETDFDALVADRGLTLDDVDLGDVALSDLEAAGDAVFAAQTGDVVGPLPSLIGPALFRVNAILDAEEISFEQASDELRLELGRDRARRVIQDTAEQMADLIAGGARVEDLAANTNMELGSIDWTADSTDGMAAYPEFRNAAAAAEIGAYPELFETSDGGMFVLRVEQINEPAVQALEDVRDAVAAAWAVDAQQQAVIAYAEDQAAALTGGSSFADLEIEATVDADVTRQTFLDFTPQGFMAQVFATDEGAAFVMPYDDGAVLAQVTAIKSPADDEDTAAIRDRIAEQLSNSMAQDVFATTLSRIAADTEINVVQAAVTAVNAQMQ</sequence>
<dbReference type="RefSeq" id="WP_165767768.1">
    <property type="nucleotide sequence ID" value="NZ_MSPP01000004.1"/>
</dbReference>
<dbReference type="Proteomes" id="UP000194664">
    <property type="component" value="Unassembled WGS sequence"/>
</dbReference>
<dbReference type="SUPFAM" id="SSF109998">
    <property type="entry name" value="Triger factor/SurA peptide-binding domain-like"/>
    <property type="match status" value="1"/>
</dbReference>
<comment type="similarity">
    <text evidence="7">Belongs to the PpiD chaperone family.</text>
</comment>
<reference evidence="10 11" key="1">
    <citation type="submission" date="2016-12" db="EMBL/GenBank/DDBJ databases">
        <title>The draft genome sequence of HSLHS2.</title>
        <authorList>
            <person name="Hu D."/>
            <person name="Wang L."/>
            <person name="Shao Z."/>
        </authorList>
    </citation>
    <scope>NUCLEOTIDE SEQUENCE [LARGE SCALE GENOMIC DNA]</scope>
    <source>
        <strain evidence="10">MCCC 1A06712</strain>
    </source>
</reference>
<evidence type="ECO:0000256" key="3">
    <source>
        <dbReference type="ARBA" id="ARBA00022692"/>
    </source>
</evidence>
<dbReference type="PANTHER" id="PTHR47529:SF1">
    <property type="entry name" value="PERIPLASMIC CHAPERONE PPID"/>
    <property type="match status" value="1"/>
</dbReference>
<accession>A0A251WWR9</accession>
<protein>
    <recommendedName>
        <fullName evidence="9">PpiC domain-containing protein</fullName>
    </recommendedName>
</protein>
<evidence type="ECO:0000256" key="5">
    <source>
        <dbReference type="ARBA" id="ARBA00023136"/>
    </source>
</evidence>
<evidence type="ECO:0000256" key="8">
    <source>
        <dbReference type="SAM" id="Phobius"/>
    </source>
</evidence>
<name>A0A251WWR9_9RHOB</name>
<comment type="caution">
    <text evidence="10">The sequence shown here is derived from an EMBL/GenBank/DDBJ whole genome shotgun (WGS) entry which is preliminary data.</text>
</comment>
<dbReference type="InterPro" id="IPR052029">
    <property type="entry name" value="PpiD_chaperone"/>
</dbReference>
<keyword evidence="2" id="KW-1003">Cell membrane</keyword>
<dbReference type="InterPro" id="IPR000297">
    <property type="entry name" value="PPIase_PpiC"/>
</dbReference>
<dbReference type="SUPFAM" id="SSF54534">
    <property type="entry name" value="FKBP-like"/>
    <property type="match status" value="1"/>
</dbReference>
<gene>
    <name evidence="10" type="ORF">BVC71_11685</name>
</gene>
<dbReference type="PANTHER" id="PTHR47529">
    <property type="entry name" value="PEPTIDYL-PROLYL CIS-TRANS ISOMERASE D"/>
    <property type="match status" value="1"/>
</dbReference>
<evidence type="ECO:0000256" key="7">
    <source>
        <dbReference type="ARBA" id="ARBA00038408"/>
    </source>
</evidence>
<keyword evidence="11" id="KW-1185">Reference proteome</keyword>
<dbReference type="AlphaFoldDB" id="A0A251WWR9"/>
<feature type="domain" description="PpiC" evidence="9">
    <location>
        <begin position="243"/>
        <end position="362"/>
    </location>
</feature>
<evidence type="ECO:0000256" key="6">
    <source>
        <dbReference type="ARBA" id="ARBA00023186"/>
    </source>
</evidence>
<dbReference type="EMBL" id="MSPP01000004">
    <property type="protein sequence ID" value="OUD08595.1"/>
    <property type="molecule type" value="Genomic_DNA"/>
</dbReference>
<evidence type="ECO:0000256" key="2">
    <source>
        <dbReference type="ARBA" id="ARBA00022475"/>
    </source>
</evidence>
<keyword evidence="5 8" id="KW-0472">Membrane</keyword>
<dbReference type="GO" id="GO:0005886">
    <property type="term" value="C:plasma membrane"/>
    <property type="evidence" value="ECO:0007669"/>
    <property type="project" value="UniProtKB-SubCell"/>
</dbReference>
<evidence type="ECO:0000313" key="10">
    <source>
        <dbReference type="EMBL" id="OUD08595.1"/>
    </source>
</evidence>
<dbReference type="GO" id="GO:0003755">
    <property type="term" value="F:peptidyl-prolyl cis-trans isomerase activity"/>
    <property type="evidence" value="ECO:0007669"/>
    <property type="project" value="InterPro"/>
</dbReference>
<feature type="transmembrane region" description="Helical" evidence="8">
    <location>
        <begin position="9"/>
        <end position="27"/>
    </location>
</feature>
<evidence type="ECO:0000313" key="11">
    <source>
        <dbReference type="Proteomes" id="UP000194664"/>
    </source>
</evidence>
<keyword evidence="3 8" id="KW-0812">Transmembrane</keyword>
<dbReference type="Pfam" id="PF13145">
    <property type="entry name" value="Rotamase_2"/>
    <property type="match status" value="1"/>
</dbReference>
<dbReference type="InterPro" id="IPR027304">
    <property type="entry name" value="Trigger_fact/SurA_dom_sf"/>
</dbReference>
<comment type="subcellular location">
    <subcellularLocation>
        <location evidence="1">Cell membrane</location>
        <topology evidence="1">Single-pass type II membrane protein</topology>
    </subcellularLocation>
</comment>
<dbReference type="Pfam" id="PF13624">
    <property type="entry name" value="SurA_N_3"/>
    <property type="match status" value="1"/>
</dbReference>
<evidence type="ECO:0000256" key="1">
    <source>
        <dbReference type="ARBA" id="ARBA00004401"/>
    </source>
</evidence>